<reference evidence="1 2" key="1">
    <citation type="submission" date="2020-08" db="EMBL/GenBank/DDBJ databases">
        <title>Functional genomics of gut bacteria from endangered species of beetles.</title>
        <authorList>
            <person name="Carlos-Shanley C."/>
        </authorList>
    </citation>
    <scope>NUCLEOTIDE SEQUENCE [LARGE SCALE GENOMIC DNA]</scope>
    <source>
        <strain evidence="1 2">S00179</strain>
    </source>
</reference>
<accession>A0A7W7KKB5</accession>
<dbReference type="AlphaFoldDB" id="A0A7W7KKB5"/>
<name>A0A7W7KKB5_PSENT</name>
<evidence type="ECO:0000313" key="2">
    <source>
        <dbReference type="Proteomes" id="UP000566995"/>
    </source>
</evidence>
<proteinExistence type="predicted"/>
<sequence>MAIFLDKNQSDQVPGFFLGGIFPIPTDDGADL</sequence>
<protein>
    <submittedName>
        <fullName evidence="1">Uncharacterized protein</fullName>
    </submittedName>
</protein>
<dbReference type="EMBL" id="JACHLI010000009">
    <property type="protein sequence ID" value="MBB4864030.1"/>
    <property type="molecule type" value="Genomic_DNA"/>
</dbReference>
<organism evidence="1 2">
    <name type="scientific">Pseudomonas nitroreducens</name>
    <dbReference type="NCBI Taxonomy" id="46680"/>
    <lineage>
        <taxon>Bacteria</taxon>
        <taxon>Pseudomonadati</taxon>
        <taxon>Pseudomonadota</taxon>
        <taxon>Gammaproteobacteria</taxon>
        <taxon>Pseudomonadales</taxon>
        <taxon>Pseudomonadaceae</taxon>
        <taxon>Pseudomonas</taxon>
    </lineage>
</organism>
<gene>
    <name evidence="1" type="ORF">HNP46_002890</name>
</gene>
<comment type="caution">
    <text evidence="1">The sequence shown here is derived from an EMBL/GenBank/DDBJ whole genome shotgun (WGS) entry which is preliminary data.</text>
</comment>
<evidence type="ECO:0000313" key="1">
    <source>
        <dbReference type="EMBL" id="MBB4864030.1"/>
    </source>
</evidence>
<dbReference type="Proteomes" id="UP000566995">
    <property type="component" value="Unassembled WGS sequence"/>
</dbReference>